<evidence type="ECO:0000313" key="1">
    <source>
        <dbReference type="EMBL" id="GJJ43435.1"/>
    </source>
</evidence>
<accession>A0ABD0BLH1</accession>
<dbReference type="Proteomes" id="UP001205910">
    <property type="component" value="Unassembled WGS sequence"/>
</dbReference>
<evidence type="ECO:0000313" key="2">
    <source>
        <dbReference type="Proteomes" id="UP001205910"/>
    </source>
</evidence>
<dbReference type="AlphaFoldDB" id="A0ABD0BLH1"/>
<gene>
    <name evidence="1" type="ORF">CULCOIPH005_16240</name>
</gene>
<comment type="caution">
    <text evidence="1">The sequence shown here is derived from an EMBL/GenBank/DDBJ whole genome shotgun (WGS) entry which is preliminary data.</text>
</comment>
<protein>
    <recommendedName>
        <fullName evidence="3">Cell wall channel</fullName>
    </recommendedName>
</protein>
<name>A0ABD0BLH1_CORUL</name>
<organism evidence="1 2">
    <name type="scientific">Corynebacterium ulcerans</name>
    <dbReference type="NCBI Taxonomy" id="65058"/>
    <lineage>
        <taxon>Bacteria</taxon>
        <taxon>Bacillati</taxon>
        <taxon>Actinomycetota</taxon>
        <taxon>Actinomycetes</taxon>
        <taxon>Mycobacteriales</taxon>
        <taxon>Corynebacteriaceae</taxon>
        <taxon>Corynebacterium</taxon>
    </lineage>
</organism>
<sequence>MEHMNDWVQLSTTGVVKEIFDFMVSLAKLGGNVASMIKIFK</sequence>
<reference evidence="1 2" key="1">
    <citation type="submission" date="2021-11" db="EMBL/GenBank/DDBJ databases">
        <title>Whole genome sequences of diphtheriae toxin producing Corynebacterium ulcerans isolates from cats in Osaka, Japan.</title>
        <authorList>
            <person name="Umeda K."/>
            <person name="Hirai Y."/>
        </authorList>
    </citation>
    <scope>NUCLEOTIDE SEQUENCE [LARGE SCALE GENOMIC DNA]</scope>
    <source>
        <strain evidence="1 2">12109B-1</strain>
    </source>
</reference>
<proteinExistence type="predicted"/>
<dbReference type="EMBL" id="BQFK01000004">
    <property type="protein sequence ID" value="GJJ43435.1"/>
    <property type="molecule type" value="Genomic_DNA"/>
</dbReference>
<dbReference type="RefSeq" id="WP_014836803.1">
    <property type="nucleotide sequence ID" value="NZ_MPSS01000005.1"/>
</dbReference>
<evidence type="ECO:0008006" key="3">
    <source>
        <dbReference type="Google" id="ProtNLM"/>
    </source>
</evidence>